<accession>R4S0N2</accession>
<sequence length="98" mass="11977">MEYIKINYGKISKYIFLIYGGYEMFKEFFIFLVSFVLGVILGTYLYCKGSEFDKFFNLRKDNELNFLEKTSKQWHKQFDENYNKFKNWLDANNKNNKN</sequence>
<dbReference type="PATRIC" id="fig|980422.3.peg.372"/>
<dbReference type="EMBL" id="CP002548">
    <property type="protein sequence ID" value="AGL90318.1"/>
    <property type="molecule type" value="Genomic_DNA"/>
</dbReference>
<evidence type="ECO:0000313" key="3">
    <source>
        <dbReference type="Proteomes" id="UP000013941"/>
    </source>
</evidence>
<keyword evidence="1" id="KW-0812">Transmembrane</keyword>
<proteinExistence type="predicted"/>
<gene>
    <name evidence="2" type="ORF">SLY_0398</name>
</gene>
<dbReference type="KEGG" id="nzs:SLY_0398"/>
<dbReference type="HOGENOM" id="CLU_2332448_0_0_14"/>
<organism evidence="2 3">
    <name type="scientific">Strawberry lethal yellows phytoplasma (CPA) str. NZSb11</name>
    <dbReference type="NCBI Taxonomy" id="980422"/>
    <lineage>
        <taxon>Bacteria</taxon>
        <taxon>Bacillati</taxon>
        <taxon>Mycoplasmatota</taxon>
        <taxon>Mollicutes</taxon>
        <taxon>Acholeplasmatales</taxon>
        <taxon>Acholeplasmataceae</taxon>
        <taxon>Candidatus Phytoplasma</taxon>
        <taxon>16SrXII (Stolbur group)</taxon>
    </lineage>
</organism>
<dbReference type="AlphaFoldDB" id="R4S0N2"/>
<keyword evidence="1" id="KW-0472">Membrane</keyword>
<reference evidence="2 3" key="1">
    <citation type="journal article" date="2013" name="BMC Genomics">
        <title>Comparison of the complete genome sequence of two closely related isolates of 'Candidatus Phytoplasma australiense' reveals genome plasticity.</title>
        <authorList>
            <person name="Andersen M.T."/>
            <person name="Liefting L.W."/>
            <person name="Havukkala I."/>
            <person name="Beever R.E."/>
        </authorList>
    </citation>
    <scope>NUCLEOTIDE SEQUENCE [LARGE SCALE GENOMIC DNA]</scope>
    <source>
        <strain evidence="2 3">NZSb11</strain>
    </source>
</reference>
<protein>
    <submittedName>
        <fullName evidence="2">Uncharacterized protein</fullName>
    </submittedName>
</protein>
<dbReference type="Proteomes" id="UP000013941">
    <property type="component" value="Chromosome"/>
</dbReference>
<keyword evidence="1" id="KW-1133">Transmembrane helix</keyword>
<keyword evidence="3" id="KW-1185">Reference proteome</keyword>
<feature type="transmembrane region" description="Helical" evidence="1">
    <location>
        <begin position="28"/>
        <end position="47"/>
    </location>
</feature>
<name>R4S0N2_PHYAS</name>
<evidence type="ECO:0000313" key="2">
    <source>
        <dbReference type="EMBL" id="AGL90318.1"/>
    </source>
</evidence>
<evidence type="ECO:0000256" key="1">
    <source>
        <dbReference type="SAM" id="Phobius"/>
    </source>
</evidence>